<dbReference type="InterPro" id="IPR011008">
    <property type="entry name" value="Dimeric_a/b-barrel"/>
</dbReference>
<dbReference type="Proteomes" id="UP000198757">
    <property type="component" value="Unassembled WGS sequence"/>
</dbReference>
<dbReference type="RefSeq" id="WP_176954383.1">
    <property type="nucleotide sequence ID" value="NZ_FMZO01000005.1"/>
</dbReference>
<dbReference type="Pfam" id="PF05336">
    <property type="entry name" value="rhaM"/>
    <property type="match status" value="1"/>
</dbReference>
<dbReference type="SUPFAM" id="SSF54909">
    <property type="entry name" value="Dimeric alpha+beta barrel"/>
    <property type="match status" value="1"/>
</dbReference>
<protein>
    <submittedName>
        <fullName evidence="1">L-rhamnose mutarotase</fullName>
    </submittedName>
</protein>
<keyword evidence="2" id="KW-1185">Reference proteome</keyword>
<sequence length="140" mass="16094">MYTKKMSCFYLLLLAVIMGCKQQKTEAPLQERTFVVSIAPGEQKLQEYLDHHQHIWPEVEAGFKRAGYKKITLSRFEHLVVMSIVVPAGADLDRMSKAAESYDKRCAEWNRLMDSYQEGVPGTTPGQKWVEVKPFYSFGK</sequence>
<reference evidence="2" key="1">
    <citation type="submission" date="2016-10" db="EMBL/GenBank/DDBJ databases">
        <authorList>
            <person name="Varghese N."/>
            <person name="Submissions S."/>
        </authorList>
    </citation>
    <scope>NUCLEOTIDE SEQUENCE [LARGE SCALE GENOMIC DNA]</scope>
    <source>
        <strain evidence="2">DSM 25811 / CCM 8410 / LMG 26954 / E90</strain>
    </source>
</reference>
<evidence type="ECO:0000313" key="2">
    <source>
        <dbReference type="Proteomes" id="UP000198757"/>
    </source>
</evidence>
<organism evidence="1 2">
    <name type="scientific">Niabella drilacis (strain DSM 25811 / CCM 8410 / CCUG 62505 / LMG 26954 / E90)</name>
    <dbReference type="NCBI Taxonomy" id="1285928"/>
    <lineage>
        <taxon>Bacteria</taxon>
        <taxon>Pseudomonadati</taxon>
        <taxon>Bacteroidota</taxon>
        <taxon>Chitinophagia</taxon>
        <taxon>Chitinophagales</taxon>
        <taxon>Chitinophagaceae</taxon>
        <taxon>Niabella</taxon>
    </lineage>
</organism>
<dbReference type="InterPro" id="IPR052996">
    <property type="entry name" value="Carb_Metab_Mutarotase"/>
</dbReference>
<evidence type="ECO:0000313" key="1">
    <source>
        <dbReference type="EMBL" id="SDC99193.1"/>
    </source>
</evidence>
<dbReference type="Gene3D" id="3.30.70.100">
    <property type="match status" value="1"/>
</dbReference>
<gene>
    <name evidence="1" type="ORF">SAMN04487894_105131</name>
</gene>
<dbReference type="PANTHER" id="PTHR43239:SF1">
    <property type="entry name" value="UPF0734 PROTEIN DDB_G0273871_DDB_G0273177"/>
    <property type="match status" value="1"/>
</dbReference>
<dbReference type="AlphaFoldDB" id="A0A1G6R466"/>
<dbReference type="PANTHER" id="PTHR43239">
    <property type="entry name" value="UPF0734 PROTEIN DDB_G0273871/DDB_G0273177"/>
    <property type="match status" value="1"/>
</dbReference>
<dbReference type="InterPro" id="IPR008000">
    <property type="entry name" value="Rham/fucose_mutarotase"/>
</dbReference>
<name>A0A1G6R466_NIADE</name>
<dbReference type="GO" id="GO:0016857">
    <property type="term" value="F:racemase and epimerase activity, acting on carbohydrates and derivatives"/>
    <property type="evidence" value="ECO:0007669"/>
    <property type="project" value="InterPro"/>
</dbReference>
<accession>A0A1G6R466</accession>
<dbReference type="EMBL" id="FMZO01000005">
    <property type="protein sequence ID" value="SDC99193.1"/>
    <property type="molecule type" value="Genomic_DNA"/>
</dbReference>
<dbReference type="STRING" id="1285928.SAMN04487894_105131"/>
<proteinExistence type="predicted"/>
<dbReference type="PROSITE" id="PS51257">
    <property type="entry name" value="PROKAR_LIPOPROTEIN"/>
    <property type="match status" value="1"/>
</dbReference>